<protein>
    <submittedName>
        <fullName evidence="2">Uncharacterized protein</fullName>
    </submittedName>
</protein>
<feature type="region of interest" description="Disordered" evidence="1">
    <location>
        <begin position="52"/>
        <end position="97"/>
    </location>
</feature>
<keyword evidence="3" id="KW-1185">Reference proteome</keyword>
<accession>A0A4Y7T0E6</accession>
<reference evidence="2 3" key="1">
    <citation type="journal article" date="2019" name="Nat. Ecol. Evol.">
        <title>Megaphylogeny resolves global patterns of mushroom evolution.</title>
        <authorList>
            <person name="Varga T."/>
            <person name="Krizsan K."/>
            <person name="Foldi C."/>
            <person name="Dima B."/>
            <person name="Sanchez-Garcia M."/>
            <person name="Sanchez-Ramirez S."/>
            <person name="Szollosi G.J."/>
            <person name="Szarkandi J.G."/>
            <person name="Papp V."/>
            <person name="Albert L."/>
            <person name="Andreopoulos W."/>
            <person name="Angelini C."/>
            <person name="Antonin V."/>
            <person name="Barry K.W."/>
            <person name="Bougher N.L."/>
            <person name="Buchanan P."/>
            <person name="Buyck B."/>
            <person name="Bense V."/>
            <person name="Catcheside P."/>
            <person name="Chovatia M."/>
            <person name="Cooper J."/>
            <person name="Damon W."/>
            <person name="Desjardin D."/>
            <person name="Finy P."/>
            <person name="Geml J."/>
            <person name="Haridas S."/>
            <person name="Hughes K."/>
            <person name="Justo A."/>
            <person name="Karasinski D."/>
            <person name="Kautmanova I."/>
            <person name="Kiss B."/>
            <person name="Kocsube S."/>
            <person name="Kotiranta H."/>
            <person name="LaButti K.M."/>
            <person name="Lechner B.E."/>
            <person name="Liimatainen K."/>
            <person name="Lipzen A."/>
            <person name="Lukacs Z."/>
            <person name="Mihaltcheva S."/>
            <person name="Morgado L.N."/>
            <person name="Niskanen T."/>
            <person name="Noordeloos M.E."/>
            <person name="Ohm R.A."/>
            <person name="Ortiz-Santana B."/>
            <person name="Ovrebo C."/>
            <person name="Racz N."/>
            <person name="Riley R."/>
            <person name="Savchenko A."/>
            <person name="Shiryaev A."/>
            <person name="Soop K."/>
            <person name="Spirin V."/>
            <person name="Szebenyi C."/>
            <person name="Tomsovsky M."/>
            <person name="Tulloss R.E."/>
            <person name="Uehling J."/>
            <person name="Grigoriev I.V."/>
            <person name="Vagvolgyi C."/>
            <person name="Papp T."/>
            <person name="Martin F.M."/>
            <person name="Miettinen O."/>
            <person name="Hibbett D.S."/>
            <person name="Nagy L.G."/>
        </authorList>
    </citation>
    <scope>NUCLEOTIDE SEQUENCE [LARGE SCALE GENOMIC DNA]</scope>
    <source>
        <strain evidence="2 3">FP101781</strain>
    </source>
</reference>
<gene>
    <name evidence="2" type="ORF">FA13DRAFT_1712514</name>
</gene>
<feature type="compositionally biased region" description="Basic and acidic residues" evidence="1">
    <location>
        <begin position="71"/>
        <end position="93"/>
    </location>
</feature>
<proteinExistence type="predicted"/>
<feature type="compositionally biased region" description="Basic and acidic residues" evidence="1">
    <location>
        <begin position="184"/>
        <end position="200"/>
    </location>
</feature>
<organism evidence="2 3">
    <name type="scientific">Coprinellus micaceus</name>
    <name type="common">Glistening ink-cap mushroom</name>
    <name type="synonym">Coprinus micaceus</name>
    <dbReference type="NCBI Taxonomy" id="71717"/>
    <lineage>
        <taxon>Eukaryota</taxon>
        <taxon>Fungi</taxon>
        <taxon>Dikarya</taxon>
        <taxon>Basidiomycota</taxon>
        <taxon>Agaricomycotina</taxon>
        <taxon>Agaricomycetes</taxon>
        <taxon>Agaricomycetidae</taxon>
        <taxon>Agaricales</taxon>
        <taxon>Agaricineae</taxon>
        <taxon>Psathyrellaceae</taxon>
        <taxon>Coprinellus</taxon>
    </lineage>
</organism>
<feature type="region of interest" description="Disordered" evidence="1">
    <location>
        <begin position="125"/>
        <end position="207"/>
    </location>
</feature>
<name>A0A4Y7T0E6_COPMI</name>
<dbReference type="AlphaFoldDB" id="A0A4Y7T0E6"/>
<evidence type="ECO:0000313" key="3">
    <source>
        <dbReference type="Proteomes" id="UP000298030"/>
    </source>
</evidence>
<sequence>MNPSHHNECIVRISPWKATHSNTSSGGGESAIRCPLTGCKNESDLEVVLPRSEFEETSSSDGESKILFFDPGEKASLKESNESRHPRDMRLEHGGLSVGFVRPSDGIEEAQPSWEVDDQLRWVSGVHSEDLDGPPWRSYTTREDRRAIVPTTTELGDGSPHSCAPTPSRERLSGGCVGQGAQREYTEEQRRDRRRSEKIAARARLGA</sequence>
<dbReference type="EMBL" id="QPFP01000039">
    <property type="protein sequence ID" value="TEB27616.1"/>
    <property type="molecule type" value="Genomic_DNA"/>
</dbReference>
<evidence type="ECO:0000256" key="1">
    <source>
        <dbReference type="SAM" id="MobiDB-lite"/>
    </source>
</evidence>
<comment type="caution">
    <text evidence="2">The sequence shown here is derived from an EMBL/GenBank/DDBJ whole genome shotgun (WGS) entry which is preliminary data.</text>
</comment>
<dbReference type="Proteomes" id="UP000298030">
    <property type="component" value="Unassembled WGS sequence"/>
</dbReference>
<evidence type="ECO:0000313" key="2">
    <source>
        <dbReference type="EMBL" id="TEB27616.1"/>
    </source>
</evidence>